<keyword evidence="2 7" id="KW-0694">RNA-binding</keyword>
<dbReference type="GO" id="GO:0160140">
    <property type="term" value="F:23S rRNA pseudouridine(1911/1915/1917) synthase activity"/>
    <property type="evidence" value="ECO:0007669"/>
    <property type="project" value="UniProtKB-EC"/>
</dbReference>
<comment type="function">
    <text evidence="5">Responsible for synthesis of pseudouridine from uracil at positions 1911, 1915 and 1917 in 23S ribosomal RNA.</text>
</comment>
<feature type="active site" evidence="6">
    <location>
        <position position="176"/>
    </location>
</feature>
<dbReference type="FunFam" id="3.30.2350.10:FF:000006">
    <property type="entry name" value="Pseudouridine synthase"/>
    <property type="match status" value="1"/>
</dbReference>
<comment type="catalytic activity">
    <reaction evidence="8">
        <text>a uridine in RNA = a pseudouridine in RNA</text>
        <dbReference type="Rhea" id="RHEA:48348"/>
        <dbReference type="Rhea" id="RHEA-COMP:12068"/>
        <dbReference type="Rhea" id="RHEA-COMP:12069"/>
        <dbReference type="ChEBI" id="CHEBI:65314"/>
        <dbReference type="ChEBI" id="CHEBI:65315"/>
    </reaction>
</comment>
<dbReference type="CDD" id="cd02869">
    <property type="entry name" value="PseudoU_synth_RluA_like"/>
    <property type="match status" value="1"/>
</dbReference>
<proteinExistence type="inferred from homology"/>
<organism evidence="11 12">
    <name type="scientific">Roseiarcus fermentans</name>
    <dbReference type="NCBI Taxonomy" id="1473586"/>
    <lineage>
        <taxon>Bacteria</taxon>
        <taxon>Pseudomonadati</taxon>
        <taxon>Pseudomonadota</taxon>
        <taxon>Alphaproteobacteria</taxon>
        <taxon>Hyphomicrobiales</taxon>
        <taxon>Roseiarcaceae</taxon>
        <taxon>Roseiarcus</taxon>
    </lineage>
</organism>
<evidence type="ECO:0000313" key="12">
    <source>
        <dbReference type="Proteomes" id="UP000253529"/>
    </source>
</evidence>
<dbReference type="SUPFAM" id="SSF55120">
    <property type="entry name" value="Pseudouridine synthase"/>
    <property type="match status" value="1"/>
</dbReference>
<dbReference type="GO" id="GO:0003723">
    <property type="term" value="F:RNA binding"/>
    <property type="evidence" value="ECO:0007669"/>
    <property type="project" value="UniProtKB-KW"/>
</dbReference>
<gene>
    <name evidence="11" type="ORF">DFR50_11873</name>
</gene>
<dbReference type="InterPro" id="IPR006224">
    <property type="entry name" value="PsdUridine_synth_RluA-like_CS"/>
</dbReference>
<evidence type="ECO:0000313" key="11">
    <source>
        <dbReference type="EMBL" id="RBP10587.1"/>
    </source>
</evidence>
<dbReference type="NCBIfam" id="TIGR00005">
    <property type="entry name" value="rluA_subfam"/>
    <property type="match status" value="1"/>
</dbReference>
<evidence type="ECO:0000256" key="9">
    <source>
        <dbReference type="SAM" id="MobiDB-lite"/>
    </source>
</evidence>
<evidence type="ECO:0000256" key="7">
    <source>
        <dbReference type="PROSITE-ProRule" id="PRU00182"/>
    </source>
</evidence>
<keyword evidence="3 8" id="KW-0413">Isomerase</keyword>
<dbReference type="SMART" id="SM00363">
    <property type="entry name" value="S4"/>
    <property type="match status" value="1"/>
</dbReference>
<dbReference type="InterPro" id="IPR020103">
    <property type="entry name" value="PsdUridine_synth_cat_dom_sf"/>
</dbReference>
<dbReference type="RefSeq" id="WP_113890412.1">
    <property type="nucleotide sequence ID" value="NZ_QNRK01000018.1"/>
</dbReference>
<evidence type="ECO:0000256" key="1">
    <source>
        <dbReference type="ARBA" id="ARBA00010876"/>
    </source>
</evidence>
<evidence type="ECO:0000256" key="8">
    <source>
        <dbReference type="RuleBase" id="RU362028"/>
    </source>
</evidence>
<comment type="similarity">
    <text evidence="1 8">Belongs to the pseudouridine synthase RluA family.</text>
</comment>
<dbReference type="InterPro" id="IPR036986">
    <property type="entry name" value="S4_RNA-bd_sf"/>
</dbReference>
<evidence type="ECO:0000256" key="6">
    <source>
        <dbReference type="PIRSR" id="PIRSR606225-1"/>
    </source>
</evidence>
<dbReference type="InterPro" id="IPR006145">
    <property type="entry name" value="PsdUridine_synth_RsuA/RluA"/>
</dbReference>
<sequence>MNAKAKARAQRGFVQDDEAAPAPAPQGALVAASGPQTFEVGADAAGERLDRWLGRAAAERRLALSRTRIKALIEAGEVSVDGVTATDPATRLTPGAALRFEAPPPEDYSVRGEDLPLDVVFEDADLVVIDKPAGLVVHPAPGHAGGTLVNALISHCGASLSGIGGVRRPGIVHRLDKDTSGLLVVAKTDAAHQGLAGLFADHGRTGSLEREYLALVWGGFEAGAGKVDAAIARHAHNRERMAVVPEERGRHAVTHWEVVEALGPATLVACRLETGRTHQIRVHMASIGHPLLGDPVYGAGFKTKAAHLTEEARAALAALGRQALHAAALGFEHPITGAPLRFDSPLPEDLARLVDVLRAGRPARR</sequence>
<dbReference type="CDD" id="cd00165">
    <property type="entry name" value="S4"/>
    <property type="match status" value="1"/>
</dbReference>
<dbReference type="Gene3D" id="3.10.290.10">
    <property type="entry name" value="RNA-binding S4 domain"/>
    <property type="match status" value="1"/>
</dbReference>
<evidence type="ECO:0000256" key="3">
    <source>
        <dbReference type="ARBA" id="ARBA00023235"/>
    </source>
</evidence>
<comment type="catalytic activity">
    <reaction evidence="4">
        <text>uridine(1911/1915/1917) in 23S rRNA = pseudouridine(1911/1915/1917) in 23S rRNA</text>
        <dbReference type="Rhea" id="RHEA:42524"/>
        <dbReference type="Rhea" id="RHEA-COMP:10097"/>
        <dbReference type="Rhea" id="RHEA-COMP:10098"/>
        <dbReference type="ChEBI" id="CHEBI:65314"/>
        <dbReference type="ChEBI" id="CHEBI:65315"/>
        <dbReference type="EC" id="5.4.99.23"/>
    </reaction>
</comment>
<dbReference type="Gene3D" id="3.30.2350.10">
    <property type="entry name" value="Pseudouridine synthase"/>
    <property type="match status" value="1"/>
</dbReference>
<dbReference type="GO" id="GO:0000455">
    <property type="term" value="P:enzyme-directed rRNA pseudouridine synthesis"/>
    <property type="evidence" value="ECO:0007669"/>
    <property type="project" value="TreeGrafter"/>
</dbReference>
<protein>
    <recommendedName>
        <fullName evidence="8">Pseudouridine synthase</fullName>
        <ecNumber evidence="8">5.4.99.-</ecNumber>
    </recommendedName>
</protein>
<dbReference type="PROSITE" id="PS50889">
    <property type="entry name" value="S4"/>
    <property type="match status" value="1"/>
</dbReference>
<dbReference type="Pfam" id="PF00849">
    <property type="entry name" value="PseudoU_synth_2"/>
    <property type="match status" value="1"/>
</dbReference>
<feature type="domain" description="RNA-binding S4" evidence="10">
    <location>
        <begin position="47"/>
        <end position="109"/>
    </location>
</feature>
<evidence type="ECO:0000256" key="2">
    <source>
        <dbReference type="ARBA" id="ARBA00022884"/>
    </source>
</evidence>
<dbReference type="InterPro" id="IPR050188">
    <property type="entry name" value="RluA_PseudoU_synthase"/>
</dbReference>
<dbReference type="InterPro" id="IPR006225">
    <property type="entry name" value="PsdUridine_synth_RluC/D"/>
</dbReference>
<dbReference type="EC" id="5.4.99.-" evidence="8"/>
<evidence type="ECO:0000259" key="10">
    <source>
        <dbReference type="SMART" id="SM00363"/>
    </source>
</evidence>
<dbReference type="PANTHER" id="PTHR21600">
    <property type="entry name" value="MITOCHONDRIAL RNA PSEUDOURIDINE SYNTHASE"/>
    <property type="match status" value="1"/>
</dbReference>
<dbReference type="SUPFAM" id="SSF55174">
    <property type="entry name" value="Alpha-L RNA-binding motif"/>
    <property type="match status" value="1"/>
</dbReference>
<dbReference type="InterPro" id="IPR002942">
    <property type="entry name" value="S4_RNA-bd"/>
</dbReference>
<dbReference type="OrthoDB" id="9807829at2"/>
<evidence type="ECO:0000256" key="5">
    <source>
        <dbReference type="ARBA" id="ARBA00056072"/>
    </source>
</evidence>
<dbReference type="Pfam" id="PF01479">
    <property type="entry name" value="S4"/>
    <property type="match status" value="1"/>
</dbReference>
<dbReference type="PANTHER" id="PTHR21600:SF44">
    <property type="entry name" value="RIBOSOMAL LARGE SUBUNIT PSEUDOURIDINE SYNTHASE D"/>
    <property type="match status" value="1"/>
</dbReference>
<dbReference type="AlphaFoldDB" id="A0A366F7J2"/>
<name>A0A366F7J2_9HYPH</name>
<dbReference type="EMBL" id="QNRK01000018">
    <property type="protein sequence ID" value="RBP10587.1"/>
    <property type="molecule type" value="Genomic_DNA"/>
</dbReference>
<keyword evidence="12" id="KW-1185">Reference proteome</keyword>
<reference evidence="11 12" key="1">
    <citation type="submission" date="2018-06" db="EMBL/GenBank/DDBJ databases">
        <title>Genomic Encyclopedia of Type Strains, Phase IV (KMG-IV): sequencing the most valuable type-strain genomes for metagenomic binning, comparative biology and taxonomic classification.</title>
        <authorList>
            <person name="Goeker M."/>
        </authorList>
    </citation>
    <scope>NUCLEOTIDE SEQUENCE [LARGE SCALE GENOMIC DNA]</scope>
    <source>
        <strain evidence="11 12">DSM 24875</strain>
    </source>
</reference>
<dbReference type="Proteomes" id="UP000253529">
    <property type="component" value="Unassembled WGS sequence"/>
</dbReference>
<evidence type="ECO:0000256" key="4">
    <source>
        <dbReference type="ARBA" id="ARBA00036882"/>
    </source>
</evidence>
<accession>A0A366F7J2</accession>
<feature type="region of interest" description="Disordered" evidence="9">
    <location>
        <begin position="1"/>
        <end position="28"/>
    </location>
</feature>
<dbReference type="PROSITE" id="PS01129">
    <property type="entry name" value="PSI_RLU"/>
    <property type="match status" value="1"/>
</dbReference>
<comment type="caution">
    <text evidence="11">The sequence shown here is derived from an EMBL/GenBank/DDBJ whole genome shotgun (WGS) entry which is preliminary data.</text>
</comment>